<dbReference type="RefSeq" id="WP_189115156.1">
    <property type="nucleotide sequence ID" value="NZ_BMQC01000012.1"/>
</dbReference>
<organism evidence="5 6">
    <name type="scientific">Pilimelia terevasa</name>
    <dbReference type="NCBI Taxonomy" id="53372"/>
    <lineage>
        <taxon>Bacteria</taxon>
        <taxon>Bacillati</taxon>
        <taxon>Actinomycetota</taxon>
        <taxon>Actinomycetes</taxon>
        <taxon>Micromonosporales</taxon>
        <taxon>Micromonosporaceae</taxon>
        <taxon>Pilimelia</taxon>
    </lineage>
</organism>
<evidence type="ECO:0000256" key="2">
    <source>
        <dbReference type="ARBA" id="ARBA00022729"/>
    </source>
</evidence>
<sequence length="468" mass="50336">MRTVDVRRLAAAVLCAGLLGPAAPAAAAPAGAQDILTQLADIPGMTVTEGVGEAGYRSFQLVYRQPVDHGDPSRGTFGQRATLLHRDVARPMVLHTTGYWLGGSKRSEPAQLIEGNQLSTEQRFFRDSTPAPADWSALTIAQAAADHHRFVTALRPLYQAKWLSTGASKGGMTSVYHRRFYPGDVDATVAYVAPNDVDNDEDSAYTRFFATVGDTDCRARISALQREVLGSRRAALTARVAAAAAAAGQTFDRTVGTADGSLEVATVDALYAFWQYEPAATCDKVPPATATDDEIYGWIDKVAGFAGYTDQGSAQFVPYYYQASAQLGYPTFDLPALAGLLRHPELAHPRAFVPRSIPLPAFDTAAMRDVDSWVRDQGERMMFVNGQFDPWSAEPFRVGAGRDSFVYEVRGGNHGATVGALSPADRAAAQATLRRWAGVGKVAVRRIPGLDGWTPLTDQPRRARAGLG</sequence>
<evidence type="ECO:0000313" key="5">
    <source>
        <dbReference type="EMBL" id="GGK37026.1"/>
    </source>
</evidence>
<dbReference type="EMBL" id="BMQC01000012">
    <property type="protein sequence ID" value="GGK37026.1"/>
    <property type="molecule type" value="Genomic_DNA"/>
</dbReference>
<dbReference type="GO" id="GO:0006508">
    <property type="term" value="P:proteolysis"/>
    <property type="evidence" value="ECO:0007669"/>
    <property type="project" value="UniProtKB-KW"/>
</dbReference>
<evidence type="ECO:0000256" key="4">
    <source>
        <dbReference type="SAM" id="SignalP"/>
    </source>
</evidence>
<dbReference type="GO" id="GO:0008239">
    <property type="term" value="F:dipeptidyl-peptidase activity"/>
    <property type="evidence" value="ECO:0007669"/>
    <property type="project" value="TreeGrafter"/>
</dbReference>
<evidence type="ECO:0000313" key="6">
    <source>
        <dbReference type="Proteomes" id="UP000662200"/>
    </source>
</evidence>
<keyword evidence="6" id="KW-1185">Reference proteome</keyword>
<dbReference type="Proteomes" id="UP000662200">
    <property type="component" value="Unassembled WGS sequence"/>
</dbReference>
<feature type="chain" id="PRO_5035214764" evidence="4">
    <location>
        <begin position="28"/>
        <end position="468"/>
    </location>
</feature>
<feature type="signal peptide" evidence="4">
    <location>
        <begin position="1"/>
        <end position="27"/>
    </location>
</feature>
<dbReference type="InterPro" id="IPR008761">
    <property type="entry name" value="Peptidase_S37"/>
</dbReference>
<dbReference type="GO" id="GO:0004177">
    <property type="term" value="F:aminopeptidase activity"/>
    <property type="evidence" value="ECO:0007669"/>
    <property type="project" value="UniProtKB-KW"/>
</dbReference>
<dbReference type="SUPFAM" id="SSF53474">
    <property type="entry name" value="alpha/beta-Hydrolases"/>
    <property type="match status" value="1"/>
</dbReference>
<accession>A0A8J3FK59</accession>
<protein>
    <submittedName>
        <fullName evidence="5">Tripeptidyl aminopeptidase</fullName>
    </submittedName>
</protein>
<keyword evidence="1" id="KW-0645">Protease</keyword>
<dbReference type="Pfam" id="PF05576">
    <property type="entry name" value="Peptidase_S37"/>
    <property type="match status" value="1"/>
</dbReference>
<keyword evidence="2 4" id="KW-0732">Signal</keyword>
<evidence type="ECO:0000256" key="3">
    <source>
        <dbReference type="ARBA" id="ARBA00022801"/>
    </source>
</evidence>
<dbReference type="AlphaFoldDB" id="A0A8J3FK59"/>
<dbReference type="InterPro" id="IPR029058">
    <property type="entry name" value="AB_hydrolase_fold"/>
</dbReference>
<name>A0A8J3FK59_9ACTN</name>
<comment type="caution">
    <text evidence="5">The sequence shown here is derived from an EMBL/GenBank/DDBJ whole genome shotgun (WGS) entry which is preliminary data.</text>
</comment>
<dbReference type="PANTHER" id="PTHR11010:SF38">
    <property type="entry name" value="LYSOSOMAL PRO-X CARBOXYPEPTIDASE"/>
    <property type="match status" value="1"/>
</dbReference>
<keyword evidence="5" id="KW-0031">Aminopeptidase</keyword>
<proteinExistence type="predicted"/>
<gene>
    <name evidence="5" type="ORF">GCM10010124_32070</name>
</gene>
<evidence type="ECO:0000256" key="1">
    <source>
        <dbReference type="ARBA" id="ARBA00022670"/>
    </source>
</evidence>
<dbReference type="Gene3D" id="3.40.50.1820">
    <property type="entry name" value="alpha/beta hydrolase"/>
    <property type="match status" value="2"/>
</dbReference>
<reference evidence="5" key="1">
    <citation type="journal article" date="2014" name="Int. J. Syst. Evol. Microbiol.">
        <title>Complete genome sequence of Corynebacterium casei LMG S-19264T (=DSM 44701T), isolated from a smear-ripened cheese.</title>
        <authorList>
            <consortium name="US DOE Joint Genome Institute (JGI-PGF)"/>
            <person name="Walter F."/>
            <person name="Albersmeier A."/>
            <person name="Kalinowski J."/>
            <person name="Ruckert C."/>
        </authorList>
    </citation>
    <scope>NUCLEOTIDE SEQUENCE</scope>
    <source>
        <strain evidence="5">JCM 3091</strain>
    </source>
</reference>
<dbReference type="PANTHER" id="PTHR11010">
    <property type="entry name" value="PROTEASE S28 PRO-X CARBOXYPEPTIDASE-RELATED"/>
    <property type="match status" value="1"/>
</dbReference>
<reference evidence="5" key="2">
    <citation type="submission" date="2020-09" db="EMBL/GenBank/DDBJ databases">
        <authorList>
            <person name="Sun Q."/>
            <person name="Ohkuma M."/>
        </authorList>
    </citation>
    <scope>NUCLEOTIDE SEQUENCE</scope>
    <source>
        <strain evidence="5">JCM 3091</strain>
    </source>
</reference>
<keyword evidence="3" id="KW-0378">Hydrolase</keyword>